<evidence type="ECO:0000313" key="4">
    <source>
        <dbReference type="Proteomes" id="UP000636479"/>
    </source>
</evidence>
<dbReference type="Pfam" id="PF00069">
    <property type="entry name" value="Pkinase"/>
    <property type="match status" value="1"/>
</dbReference>
<evidence type="ECO:0000256" key="1">
    <source>
        <dbReference type="SAM" id="MobiDB-lite"/>
    </source>
</evidence>
<dbReference type="GeneID" id="59340404"/>
<comment type="caution">
    <text evidence="3">The sequence shown here is derived from an EMBL/GenBank/DDBJ whole genome shotgun (WGS) entry which is preliminary data.</text>
</comment>
<feature type="compositionally biased region" description="Polar residues" evidence="1">
    <location>
        <begin position="442"/>
        <end position="458"/>
    </location>
</feature>
<reference evidence="3" key="1">
    <citation type="submission" date="2020-05" db="EMBL/GenBank/DDBJ databases">
        <title>Mycena genomes resolve the evolution of fungal bioluminescence.</title>
        <authorList>
            <person name="Tsai I.J."/>
        </authorList>
    </citation>
    <scope>NUCLEOTIDE SEQUENCE</scope>
    <source>
        <strain evidence="3">171206Taipei</strain>
    </source>
</reference>
<accession>A0A8H6THD3</accession>
<dbReference type="GO" id="GO:0005524">
    <property type="term" value="F:ATP binding"/>
    <property type="evidence" value="ECO:0007669"/>
    <property type="project" value="InterPro"/>
</dbReference>
<dbReference type="AlphaFoldDB" id="A0A8H6THD3"/>
<dbReference type="OrthoDB" id="541276at2759"/>
<protein>
    <submittedName>
        <fullName evidence="3">Protein kinase domain-containing protein</fullName>
    </submittedName>
</protein>
<evidence type="ECO:0000259" key="2">
    <source>
        <dbReference type="PROSITE" id="PS50011"/>
    </source>
</evidence>
<dbReference type="InterPro" id="IPR000719">
    <property type="entry name" value="Prot_kinase_dom"/>
</dbReference>
<dbReference type="GO" id="GO:0005634">
    <property type="term" value="C:nucleus"/>
    <property type="evidence" value="ECO:0007669"/>
    <property type="project" value="TreeGrafter"/>
</dbReference>
<name>A0A8H6THD3_9AGAR</name>
<feature type="compositionally biased region" description="Basic and acidic residues" evidence="1">
    <location>
        <begin position="476"/>
        <end position="491"/>
    </location>
</feature>
<dbReference type="PANTHER" id="PTHR24345">
    <property type="entry name" value="SERINE/THREONINE-PROTEIN KINASE PLK"/>
    <property type="match status" value="1"/>
</dbReference>
<dbReference type="GO" id="GO:0004672">
    <property type="term" value="F:protein kinase activity"/>
    <property type="evidence" value="ECO:0007669"/>
    <property type="project" value="InterPro"/>
</dbReference>
<dbReference type="SMART" id="SM00220">
    <property type="entry name" value="S_TKc"/>
    <property type="match status" value="1"/>
</dbReference>
<dbReference type="Proteomes" id="UP000636479">
    <property type="component" value="Unassembled WGS sequence"/>
</dbReference>
<organism evidence="3 4">
    <name type="scientific">Mycena indigotica</name>
    <dbReference type="NCBI Taxonomy" id="2126181"/>
    <lineage>
        <taxon>Eukaryota</taxon>
        <taxon>Fungi</taxon>
        <taxon>Dikarya</taxon>
        <taxon>Basidiomycota</taxon>
        <taxon>Agaricomycotina</taxon>
        <taxon>Agaricomycetes</taxon>
        <taxon>Agaricomycetidae</taxon>
        <taxon>Agaricales</taxon>
        <taxon>Marasmiineae</taxon>
        <taxon>Mycenaceae</taxon>
        <taxon>Mycena</taxon>
    </lineage>
</organism>
<proteinExistence type="predicted"/>
<dbReference type="PROSITE" id="PS50011">
    <property type="entry name" value="PROTEIN_KINASE_DOM"/>
    <property type="match status" value="1"/>
</dbReference>
<gene>
    <name evidence="3" type="ORF">MIND_00093500</name>
</gene>
<keyword evidence="3" id="KW-0808">Transferase</keyword>
<dbReference type="Gene3D" id="1.10.510.10">
    <property type="entry name" value="Transferase(Phosphotransferase) domain 1"/>
    <property type="match status" value="1"/>
</dbReference>
<dbReference type="EMBL" id="JACAZF010000001">
    <property type="protein sequence ID" value="KAF7315775.1"/>
    <property type="molecule type" value="Genomic_DNA"/>
</dbReference>
<dbReference type="RefSeq" id="XP_037225798.1">
    <property type="nucleotide sequence ID" value="XM_037357888.1"/>
</dbReference>
<keyword evidence="4" id="KW-1185">Reference proteome</keyword>
<dbReference type="InterPro" id="IPR011009">
    <property type="entry name" value="Kinase-like_dom_sf"/>
</dbReference>
<dbReference type="SUPFAM" id="SSF56112">
    <property type="entry name" value="Protein kinase-like (PK-like)"/>
    <property type="match status" value="1"/>
</dbReference>
<feature type="region of interest" description="Disordered" evidence="1">
    <location>
        <begin position="442"/>
        <end position="498"/>
    </location>
</feature>
<sequence>MSSATSASSLDHWWSSSDLPTLTGKYVDDGYLQLVKLVETEAYAKIYLGISTVYPDSSPCIIKCMRQVCPGTERYDYYYNEVSLHSTLSHTRGVVSLLHTFIEAPGTNDELFFMVLDGVDNNMFRLIDQGSYIDHPRLVQQAFVQLLDAVDSCHASGIFHCDLDPSNIFCDDQGLGIQLANFSMATKDPQARLGSGRPSYLSPEATTGLEFMHSARGADLWALAITLFQLINGNVPWSEARMDDPLYSAYRLNPDGFLQNAYMLSPETANLFKRCFSLSPASRPSLAEMRATVMAIKQFSLASLVGPLSVTDVVHSSLANAPCLDAGLDLPRNQQPTQTSIQLPSLAQALNRYFDFDSTPVLPQPLVSPQFSTLPIIVVQSTPSLPNTDALPSLAELLRGSHVTDPTSWSSPLNPVGQLVPVASDVSSAPTSQSPLSQLITAMPNASPSSTSPQNTVGQLAPVPNTAPPLTMAAPRDSKPANRACGDHPFGEGELPPSTRPRLWPSSQGCVIFPSSALVGRLGAEWVDEG</sequence>
<keyword evidence="3" id="KW-0418">Kinase</keyword>
<feature type="domain" description="Protein kinase" evidence="2">
    <location>
        <begin position="32"/>
        <end position="300"/>
    </location>
</feature>
<evidence type="ECO:0000313" key="3">
    <source>
        <dbReference type="EMBL" id="KAF7315775.1"/>
    </source>
</evidence>